<name>A0A091DH00_FUKDA</name>
<reference evidence="1 2" key="1">
    <citation type="submission" date="2013-11" db="EMBL/GenBank/DDBJ databases">
        <title>The Damaraland mole rat (Fukomys damarensis) genome and evolution of African mole rats.</title>
        <authorList>
            <person name="Gladyshev V.N."/>
            <person name="Fang X."/>
        </authorList>
    </citation>
    <scope>NUCLEOTIDE SEQUENCE [LARGE SCALE GENOMIC DNA]</scope>
    <source>
        <tissue evidence="1">Liver</tissue>
    </source>
</reference>
<protein>
    <submittedName>
        <fullName evidence="1">Uncharacterized protein</fullName>
    </submittedName>
</protein>
<dbReference type="Proteomes" id="UP000028990">
    <property type="component" value="Unassembled WGS sequence"/>
</dbReference>
<keyword evidence="2" id="KW-1185">Reference proteome</keyword>
<evidence type="ECO:0000313" key="1">
    <source>
        <dbReference type="EMBL" id="KFO22071.1"/>
    </source>
</evidence>
<dbReference type="AlphaFoldDB" id="A0A091DH00"/>
<gene>
    <name evidence="1" type="ORF">H920_16539</name>
</gene>
<dbReference type="EMBL" id="KN124161">
    <property type="protein sequence ID" value="KFO22071.1"/>
    <property type="molecule type" value="Genomic_DNA"/>
</dbReference>
<organism evidence="1 2">
    <name type="scientific">Fukomys damarensis</name>
    <name type="common">Damaraland mole rat</name>
    <name type="synonym">Cryptomys damarensis</name>
    <dbReference type="NCBI Taxonomy" id="885580"/>
    <lineage>
        <taxon>Eukaryota</taxon>
        <taxon>Metazoa</taxon>
        <taxon>Chordata</taxon>
        <taxon>Craniata</taxon>
        <taxon>Vertebrata</taxon>
        <taxon>Euteleostomi</taxon>
        <taxon>Mammalia</taxon>
        <taxon>Eutheria</taxon>
        <taxon>Euarchontoglires</taxon>
        <taxon>Glires</taxon>
        <taxon>Rodentia</taxon>
        <taxon>Hystricomorpha</taxon>
        <taxon>Bathyergidae</taxon>
        <taxon>Fukomys</taxon>
    </lineage>
</organism>
<sequence length="112" mass="12319">MEHTCELLIRDADGSAAQTTAGSSRQPNKEVCSPILKWSRWRSGVMVNAEDLSSVREVISMGQAEAPFWGLQRTYCQLGPQTLTRRQGVIDVGTFGALANMKGFDLDAVQHH</sequence>
<evidence type="ECO:0000313" key="2">
    <source>
        <dbReference type="Proteomes" id="UP000028990"/>
    </source>
</evidence>
<proteinExistence type="predicted"/>
<accession>A0A091DH00</accession>